<protein>
    <submittedName>
        <fullName evidence="2">Uncharacterized protein</fullName>
    </submittedName>
</protein>
<dbReference type="Ensembl" id="ENSPSNT00000035026.1">
    <property type="protein sequence ID" value="ENSPSNP00000031226.1"/>
    <property type="gene ID" value="ENSPSNG00000022515.1"/>
</dbReference>
<proteinExistence type="predicted"/>
<reference evidence="2" key="3">
    <citation type="submission" date="2025-09" db="UniProtKB">
        <authorList>
            <consortium name="Ensembl"/>
        </authorList>
    </citation>
    <scope>IDENTIFICATION</scope>
</reference>
<keyword evidence="3" id="KW-1185">Reference proteome</keyword>
<dbReference type="AlphaFoldDB" id="A0A8C9EFC3"/>
<feature type="compositionally biased region" description="Gly residues" evidence="1">
    <location>
        <begin position="14"/>
        <end position="23"/>
    </location>
</feature>
<feature type="region of interest" description="Disordered" evidence="1">
    <location>
        <begin position="1"/>
        <end position="53"/>
    </location>
</feature>
<sequence>SRSKAARHEERGCLPGGGGGGGSLSNRETNTPKKKESKVSMSKNSKPLSMSAKRIQKQLAEITLDPPPNCSAAMFKTVISSAILAEMQYREE</sequence>
<accession>A0A8C9EFC3</accession>
<evidence type="ECO:0000256" key="1">
    <source>
        <dbReference type="SAM" id="MobiDB-lite"/>
    </source>
</evidence>
<dbReference type="Proteomes" id="UP000694554">
    <property type="component" value="Chromosome 12"/>
</dbReference>
<evidence type="ECO:0000313" key="3">
    <source>
        <dbReference type="Proteomes" id="UP000694554"/>
    </source>
</evidence>
<organism evidence="2 3">
    <name type="scientific">Phocoena sinus</name>
    <name type="common">Vaquita</name>
    <dbReference type="NCBI Taxonomy" id="42100"/>
    <lineage>
        <taxon>Eukaryota</taxon>
        <taxon>Metazoa</taxon>
        <taxon>Chordata</taxon>
        <taxon>Craniata</taxon>
        <taxon>Vertebrata</taxon>
        <taxon>Euteleostomi</taxon>
        <taxon>Mammalia</taxon>
        <taxon>Eutheria</taxon>
        <taxon>Laurasiatheria</taxon>
        <taxon>Artiodactyla</taxon>
        <taxon>Whippomorpha</taxon>
        <taxon>Cetacea</taxon>
        <taxon>Odontoceti</taxon>
        <taxon>Phocoenidae</taxon>
        <taxon>Phocoena</taxon>
    </lineage>
</organism>
<evidence type="ECO:0000313" key="2">
    <source>
        <dbReference type="Ensembl" id="ENSPSNP00000031226.1"/>
    </source>
</evidence>
<feature type="compositionally biased region" description="Basic and acidic residues" evidence="1">
    <location>
        <begin position="1"/>
        <end position="12"/>
    </location>
</feature>
<name>A0A8C9EFC3_PHOSS</name>
<reference evidence="2" key="2">
    <citation type="submission" date="2025-08" db="UniProtKB">
        <authorList>
            <consortium name="Ensembl"/>
        </authorList>
    </citation>
    <scope>IDENTIFICATION</scope>
</reference>
<feature type="compositionally biased region" description="Polar residues" evidence="1">
    <location>
        <begin position="39"/>
        <end position="48"/>
    </location>
</feature>
<reference evidence="2" key="1">
    <citation type="submission" date="2019-08" db="EMBL/GenBank/DDBJ databases">
        <title>Phocoena sinus (Vaquita) genome, mPhoSin1, primary haplotype.</title>
        <authorList>
            <person name="Morin P."/>
            <person name="Mountcastle J."/>
            <person name="Fungtammasan C."/>
            <person name="Rhie A."/>
            <person name="Rojas-Bracho L."/>
            <person name="Smith C.R."/>
            <person name="Taylor B.L."/>
            <person name="Gulland F.M.D."/>
            <person name="Musser W."/>
            <person name="Houck M."/>
            <person name="Haase B."/>
            <person name="Paez S."/>
            <person name="Howe K."/>
            <person name="Torrance J."/>
            <person name="Formenti G."/>
            <person name="Phillippy A."/>
            <person name="Ryder O."/>
            <person name="Jarvis E.D."/>
            <person name="Fedrigo O."/>
        </authorList>
    </citation>
    <scope>NUCLEOTIDE SEQUENCE [LARGE SCALE GENOMIC DNA]</scope>
</reference>